<sequence length="409" mass="43333">MRLTGRVRRSHRPALVAVAALTVVGGLLAPTGIASAQAPADPLSVIESAIGMPADGFGLDQLARIYPSDTPARGTYIAMMDGFNQLRAERPDVIAKNLQTVVDINNSADAHTTSRAIFDNYENREISLADSLGSNLGAAFLDAYEGGRLPKVKALIGGYLSRSGGLVNSSLIEKEVFDNPRPFVVDPARIVRHDDERGTVYSSVESSGSYPSGHTSGAYLTASLLATMVPELAPQILTRASEVGNSRIVLGVHYPLDVISGRMLGTAAAADRLADPEFVRLVDEAGDELRTVLERETGRPLADVIADDTAYLTTGEATRVYRERMTYGFDRVGASGVPIEVPAEAAALLRGVFPDLTDAQRLQVLEQTALDSGYPLDKTGPQGGWQRIDLAAASAAEVTVRADGSVAVS</sequence>
<dbReference type="Proteomes" id="UP001597286">
    <property type="component" value="Unassembled WGS sequence"/>
</dbReference>
<gene>
    <name evidence="9" type="ORF">ACFSJG_26540</name>
</gene>
<evidence type="ECO:0000259" key="8">
    <source>
        <dbReference type="SMART" id="SM00014"/>
    </source>
</evidence>
<dbReference type="PANTHER" id="PTHR14969:SF13">
    <property type="entry name" value="AT30094P"/>
    <property type="match status" value="1"/>
</dbReference>
<evidence type="ECO:0000256" key="1">
    <source>
        <dbReference type="ARBA" id="ARBA00000032"/>
    </source>
</evidence>
<evidence type="ECO:0000256" key="5">
    <source>
        <dbReference type="ARBA" id="ARBA00022729"/>
    </source>
</evidence>
<keyword evidence="6" id="KW-0574">Periplasm</keyword>
<dbReference type="InterPro" id="IPR001011">
    <property type="entry name" value="Acid_Pase_classA_bac"/>
</dbReference>
<comment type="subcellular location">
    <subcellularLocation>
        <location evidence="2">Periplasm</location>
    </subcellularLocation>
</comment>
<evidence type="ECO:0000256" key="7">
    <source>
        <dbReference type="ARBA" id="ARBA00022801"/>
    </source>
</evidence>
<accession>A0ABW4PEF9</accession>
<dbReference type="EMBL" id="JBHUFB010000022">
    <property type="protein sequence ID" value="MFD1815790.1"/>
    <property type="molecule type" value="Genomic_DNA"/>
</dbReference>
<keyword evidence="7" id="KW-0378">Hydrolase</keyword>
<dbReference type="CDD" id="cd03397">
    <property type="entry name" value="PAP2_acid_phosphatase"/>
    <property type="match status" value="1"/>
</dbReference>
<organism evidence="9 10">
    <name type="scientific">Rhodococcus gannanensis</name>
    <dbReference type="NCBI Taxonomy" id="1960308"/>
    <lineage>
        <taxon>Bacteria</taxon>
        <taxon>Bacillati</taxon>
        <taxon>Actinomycetota</taxon>
        <taxon>Actinomycetes</taxon>
        <taxon>Mycobacteriales</taxon>
        <taxon>Nocardiaceae</taxon>
        <taxon>Rhodococcus</taxon>
    </lineage>
</organism>
<feature type="domain" description="Phosphatidic acid phosphatase type 2/haloperoxidase" evidence="8">
    <location>
        <begin position="156"/>
        <end position="273"/>
    </location>
</feature>
<evidence type="ECO:0000256" key="3">
    <source>
        <dbReference type="ARBA" id="ARBA00009017"/>
    </source>
</evidence>
<evidence type="ECO:0000256" key="4">
    <source>
        <dbReference type="ARBA" id="ARBA00012646"/>
    </source>
</evidence>
<dbReference type="PROSITE" id="PS01157">
    <property type="entry name" value="ACID_PHOSPH_CL_A"/>
    <property type="match status" value="1"/>
</dbReference>
<dbReference type="RefSeq" id="WP_378488241.1">
    <property type="nucleotide sequence ID" value="NZ_JBHUFB010000022.1"/>
</dbReference>
<name>A0ABW4PEF9_9NOCA</name>
<proteinExistence type="inferred from homology"/>
<evidence type="ECO:0000313" key="10">
    <source>
        <dbReference type="Proteomes" id="UP001597286"/>
    </source>
</evidence>
<evidence type="ECO:0000256" key="2">
    <source>
        <dbReference type="ARBA" id="ARBA00004418"/>
    </source>
</evidence>
<dbReference type="SMART" id="SM00014">
    <property type="entry name" value="acidPPc"/>
    <property type="match status" value="1"/>
</dbReference>
<dbReference type="InterPro" id="IPR036938">
    <property type="entry name" value="PAP2/HPO_sf"/>
</dbReference>
<dbReference type="InterPro" id="IPR018296">
    <property type="entry name" value="Acid_Pase_classA_bac_CS"/>
</dbReference>
<dbReference type="InterPro" id="IPR000326">
    <property type="entry name" value="PAP2/HPO"/>
</dbReference>
<reference evidence="10" key="1">
    <citation type="journal article" date="2019" name="Int. J. Syst. Evol. Microbiol.">
        <title>The Global Catalogue of Microorganisms (GCM) 10K type strain sequencing project: providing services to taxonomists for standard genome sequencing and annotation.</title>
        <authorList>
            <consortium name="The Broad Institute Genomics Platform"/>
            <consortium name="The Broad Institute Genome Sequencing Center for Infectious Disease"/>
            <person name="Wu L."/>
            <person name="Ma J."/>
        </authorList>
    </citation>
    <scope>NUCLEOTIDE SEQUENCE [LARGE SCALE GENOMIC DNA]</scope>
    <source>
        <strain evidence="10">DT72</strain>
    </source>
</reference>
<comment type="caution">
    <text evidence="9">The sequence shown here is derived from an EMBL/GenBank/DDBJ whole genome shotgun (WGS) entry which is preliminary data.</text>
</comment>
<dbReference type="Gene3D" id="1.20.144.10">
    <property type="entry name" value="Phosphatidic acid phosphatase type 2/haloperoxidase"/>
    <property type="match status" value="1"/>
</dbReference>
<comment type="similarity">
    <text evidence="3">Belongs to the class A bacterial acid phosphatase family.</text>
</comment>
<dbReference type="EC" id="3.1.3.2" evidence="4"/>
<protein>
    <recommendedName>
        <fullName evidence="4">acid phosphatase</fullName>
        <ecNumber evidence="4">3.1.3.2</ecNumber>
    </recommendedName>
</protein>
<comment type="catalytic activity">
    <reaction evidence="1">
        <text>a phosphate monoester + H2O = an alcohol + phosphate</text>
        <dbReference type="Rhea" id="RHEA:15017"/>
        <dbReference type="ChEBI" id="CHEBI:15377"/>
        <dbReference type="ChEBI" id="CHEBI:30879"/>
        <dbReference type="ChEBI" id="CHEBI:43474"/>
        <dbReference type="ChEBI" id="CHEBI:67140"/>
        <dbReference type="EC" id="3.1.3.2"/>
    </reaction>
</comment>
<keyword evidence="10" id="KW-1185">Reference proteome</keyword>
<dbReference type="Pfam" id="PF01569">
    <property type="entry name" value="PAP2"/>
    <property type="match status" value="1"/>
</dbReference>
<dbReference type="PANTHER" id="PTHR14969">
    <property type="entry name" value="SPHINGOSINE-1-PHOSPHATE PHOSPHOHYDROLASE"/>
    <property type="match status" value="1"/>
</dbReference>
<evidence type="ECO:0000313" key="9">
    <source>
        <dbReference type="EMBL" id="MFD1815790.1"/>
    </source>
</evidence>
<dbReference type="SUPFAM" id="SSF48317">
    <property type="entry name" value="Acid phosphatase/Vanadium-dependent haloperoxidase"/>
    <property type="match status" value="1"/>
</dbReference>
<keyword evidence="5" id="KW-0732">Signal</keyword>
<evidence type="ECO:0000256" key="6">
    <source>
        <dbReference type="ARBA" id="ARBA00022764"/>
    </source>
</evidence>